<protein>
    <submittedName>
        <fullName evidence="1">Uncharacterized protein</fullName>
    </submittedName>
</protein>
<evidence type="ECO:0000313" key="2">
    <source>
        <dbReference type="Proteomes" id="UP000675880"/>
    </source>
</evidence>
<reference evidence="1 2" key="1">
    <citation type="submission" date="2021-02" db="EMBL/GenBank/DDBJ databases">
        <authorList>
            <person name="Han P."/>
        </authorList>
    </citation>
    <scope>NUCLEOTIDE SEQUENCE [LARGE SCALE GENOMIC DNA]</scope>
    <source>
        <strain evidence="1">Candidatus Nitrospira sp. ZN2</strain>
    </source>
</reference>
<accession>A0ABM8QJ24</accession>
<dbReference type="RefSeq" id="WP_213040529.1">
    <property type="nucleotide sequence ID" value="NZ_CAJNBJ010000001.1"/>
</dbReference>
<gene>
    <name evidence="1" type="ORF">NSPZN2_10674</name>
</gene>
<evidence type="ECO:0000313" key="1">
    <source>
        <dbReference type="EMBL" id="CAE6699818.1"/>
    </source>
</evidence>
<name>A0ABM8QJ24_9BACT</name>
<keyword evidence="2" id="KW-1185">Reference proteome</keyword>
<dbReference type="EMBL" id="CAJNBJ010000001">
    <property type="protein sequence ID" value="CAE6699818.1"/>
    <property type="molecule type" value="Genomic_DNA"/>
</dbReference>
<sequence>MPESLAPHVLLGRWEKLPHPLCAHRYPDMLQFQEGGLYVGRSDPPGTFTLWDAGTFELVDPHHIRLSTANDALITYDVSWQQDRLSFVDAEGCAFAYRKMT</sequence>
<proteinExistence type="predicted"/>
<dbReference type="Proteomes" id="UP000675880">
    <property type="component" value="Unassembled WGS sequence"/>
</dbReference>
<comment type="caution">
    <text evidence="1">The sequence shown here is derived from an EMBL/GenBank/DDBJ whole genome shotgun (WGS) entry which is preliminary data.</text>
</comment>
<organism evidence="1 2">
    <name type="scientific">Nitrospira defluvii</name>
    <dbReference type="NCBI Taxonomy" id="330214"/>
    <lineage>
        <taxon>Bacteria</taxon>
        <taxon>Pseudomonadati</taxon>
        <taxon>Nitrospirota</taxon>
        <taxon>Nitrospiria</taxon>
        <taxon>Nitrospirales</taxon>
        <taxon>Nitrospiraceae</taxon>
        <taxon>Nitrospira</taxon>
    </lineage>
</organism>